<feature type="domain" description="Fe2OG dioxygenase" evidence="27">
    <location>
        <begin position="162"/>
        <end position="271"/>
    </location>
</feature>
<dbReference type="PROSITE" id="PS51471">
    <property type="entry name" value="FE2OG_OXY"/>
    <property type="match status" value="1"/>
</dbReference>
<dbReference type="InterPro" id="IPR032854">
    <property type="entry name" value="ALKBH3"/>
</dbReference>
<evidence type="ECO:0000256" key="11">
    <source>
        <dbReference type="ARBA" id="ARBA00023097"/>
    </source>
</evidence>
<keyword evidence="5" id="KW-0479">Metal-binding</keyword>
<dbReference type="RefSeq" id="XP_066919380.1">
    <property type="nucleotide sequence ID" value="XM_067063279.1"/>
</dbReference>
<evidence type="ECO:0000256" key="13">
    <source>
        <dbReference type="ARBA" id="ARBA00023242"/>
    </source>
</evidence>
<evidence type="ECO:0000256" key="22">
    <source>
        <dbReference type="ARBA" id="ARBA00066588"/>
    </source>
</evidence>
<evidence type="ECO:0000256" key="4">
    <source>
        <dbReference type="ARBA" id="ARBA00022490"/>
    </source>
</evidence>
<reference evidence="28" key="1">
    <citation type="submission" date="2021-01" db="UniProtKB">
        <authorList>
            <consortium name="EnsemblMetazoa"/>
        </authorList>
    </citation>
    <scope>IDENTIFICATION</scope>
</reference>
<evidence type="ECO:0000256" key="15">
    <source>
        <dbReference type="ARBA" id="ARBA00050870"/>
    </source>
</evidence>
<keyword evidence="9" id="KW-0560">Oxidoreductase</keyword>
<dbReference type="OrthoDB" id="445341at2759"/>
<organism evidence="28 29">
    <name type="scientific">Clytia hemisphaerica</name>
    <dbReference type="NCBI Taxonomy" id="252671"/>
    <lineage>
        <taxon>Eukaryota</taxon>
        <taxon>Metazoa</taxon>
        <taxon>Cnidaria</taxon>
        <taxon>Hydrozoa</taxon>
        <taxon>Hydroidolina</taxon>
        <taxon>Leptothecata</taxon>
        <taxon>Obeliida</taxon>
        <taxon>Clytiidae</taxon>
        <taxon>Clytia</taxon>
    </lineage>
</organism>
<dbReference type="GO" id="GO:0046872">
    <property type="term" value="F:metal ion binding"/>
    <property type="evidence" value="ECO:0007669"/>
    <property type="project" value="UniProtKB-KW"/>
</dbReference>
<dbReference type="GO" id="GO:0005654">
    <property type="term" value="C:nucleoplasm"/>
    <property type="evidence" value="ECO:0007669"/>
    <property type="project" value="TreeGrafter"/>
</dbReference>
<evidence type="ECO:0000256" key="7">
    <source>
        <dbReference type="ARBA" id="ARBA00022843"/>
    </source>
</evidence>
<evidence type="ECO:0000313" key="28">
    <source>
        <dbReference type="EnsemblMetazoa" id="CLYHEMP015721.1"/>
    </source>
</evidence>
<evidence type="ECO:0000256" key="20">
    <source>
        <dbReference type="ARBA" id="ARBA00054625"/>
    </source>
</evidence>
<comment type="catalytic activity">
    <reaction evidence="19">
        <text>a methylated nucleobase within DNA + 2-oxoglutarate + O2 = a nucleobase within DNA + formaldehyde + succinate + CO2</text>
        <dbReference type="Rhea" id="RHEA:30299"/>
        <dbReference type="Rhea" id="RHEA-COMP:12192"/>
        <dbReference type="Rhea" id="RHEA-COMP:12193"/>
        <dbReference type="ChEBI" id="CHEBI:15379"/>
        <dbReference type="ChEBI" id="CHEBI:16526"/>
        <dbReference type="ChEBI" id="CHEBI:16810"/>
        <dbReference type="ChEBI" id="CHEBI:16842"/>
        <dbReference type="ChEBI" id="CHEBI:30031"/>
        <dbReference type="ChEBI" id="CHEBI:32875"/>
        <dbReference type="ChEBI" id="CHEBI:64428"/>
        <dbReference type="EC" id="1.14.11.33"/>
    </reaction>
    <physiologicalReaction direction="left-to-right" evidence="19">
        <dbReference type="Rhea" id="RHEA:30300"/>
    </physiologicalReaction>
</comment>
<comment type="cofactor">
    <cofactor evidence="1">
        <name>Fe(2+)</name>
        <dbReference type="ChEBI" id="CHEBI:29033"/>
    </cofactor>
</comment>
<name>A0A7M6DM52_9CNID</name>
<comment type="catalytic activity">
    <reaction evidence="15">
        <text>an N(1)-methyladenosine in mRNA + 2-oxoglutarate + O2 = an adenosine in mRNA + formaldehyde + succinate + CO2</text>
        <dbReference type="Rhea" id="RHEA:49516"/>
        <dbReference type="Rhea" id="RHEA-COMP:12414"/>
        <dbReference type="Rhea" id="RHEA-COMP:12415"/>
        <dbReference type="ChEBI" id="CHEBI:15379"/>
        <dbReference type="ChEBI" id="CHEBI:16526"/>
        <dbReference type="ChEBI" id="CHEBI:16810"/>
        <dbReference type="ChEBI" id="CHEBI:16842"/>
        <dbReference type="ChEBI" id="CHEBI:30031"/>
        <dbReference type="ChEBI" id="CHEBI:74411"/>
        <dbReference type="ChEBI" id="CHEBI:74491"/>
        <dbReference type="EC" id="1.14.11.54"/>
    </reaction>
</comment>
<dbReference type="Gene3D" id="2.60.120.590">
    <property type="entry name" value="Alpha-ketoglutarate-dependent dioxygenase AlkB-like"/>
    <property type="match status" value="1"/>
</dbReference>
<keyword evidence="29" id="KW-1185">Reference proteome</keyword>
<dbReference type="GO" id="GO:0006307">
    <property type="term" value="P:DNA alkylation repair"/>
    <property type="evidence" value="ECO:0007669"/>
    <property type="project" value="InterPro"/>
</dbReference>
<dbReference type="InterPro" id="IPR027450">
    <property type="entry name" value="AlkB-like"/>
</dbReference>
<keyword evidence="11" id="KW-0558">Oxidation</keyword>
<evidence type="ECO:0000256" key="26">
    <source>
        <dbReference type="SAM" id="MobiDB-lite"/>
    </source>
</evidence>
<dbReference type="PANTHER" id="PTHR31212:SF4">
    <property type="entry name" value="ALPHA-KETOGLUTARATE-DEPENDENT DIOXYGENASE ALKB HOMOLOG 3"/>
    <property type="match status" value="1"/>
</dbReference>
<dbReference type="GO" id="GO:1990930">
    <property type="term" value="F:mRNA N1-methyladenosine dioxygenase activity"/>
    <property type="evidence" value="ECO:0007669"/>
    <property type="project" value="UniProtKB-EC"/>
</dbReference>
<evidence type="ECO:0000256" key="2">
    <source>
        <dbReference type="ARBA" id="ARBA00004123"/>
    </source>
</evidence>
<keyword evidence="7" id="KW-0832">Ubl conjugation</keyword>
<keyword evidence="14" id="KW-0379">Hydroxylation</keyword>
<evidence type="ECO:0000256" key="9">
    <source>
        <dbReference type="ARBA" id="ARBA00023002"/>
    </source>
</evidence>
<keyword evidence="12" id="KW-0234">DNA repair</keyword>
<dbReference type="GeneID" id="136806690"/>
<dbReference type="Pfam" id="PF13532">
    <property type="entry name" value="2OG-FeII_Oxy_2"/>
    <property type="match status" value="1"/>
</dbReference>
<dbReference type="Proteomes" id="UP000594262">
    <property type="component" value="Unplaced"/>
</dbReference>
<evidence type="ECO:0000256" key="17">
    <source>
        <dbReference type="ARBA" id="ARBA00051165"/>
    </source>
</evidence>
<dbReference type="EC" id="1.14.11.33" evidence="23"/>
<feature type="compositionally biased region" description="Basic and acidic residues" evidence="26">
    <location>
        <begin position="20"/>
        <end position="33"/>
    </location>
</feature>
<dbReference type="EnsemblMetazoa" id="CLYHEMT015721.1">
    <property type="protein sequence ID" value="CLYHEMP015721.1"/>
    <property type="gene ID" value="CLYHEMG015721"/>
</dbReference>
<evidence type="ECO:0000256" key="14">
    <source>
        <dbReference type="ARBA" id="ARBA00023278"/>
    </source>
</evidence>
<dbReference type="SUPFAM" id="SSF51197">
    <property type="entry name" value="Clavaminate synthase-like"/>
    <property type="match status" value="1"/>
</dbReference>
<dbReference type="InterPro" id="IPR037151">
    <property type="entry name" value="AlkB-like_sf"/>
</dbReference>
<evidence type="ECO:0000256" key="8">
    <source>
        <dbReference type="ARBA" id="ARBA00022964"/>
    </source>
</evidence>
<comment type="catalytic activity">
    <reaction evidence="16">
        <text>an N(1)-methyl-2'-deoxyadenosine in single-stranded DNA + 2-oxoglutarate + O2 = a 2'-deoxyadenosine in single-stranded DNA + formaldehyde + succinate + CO2 + H(+)</text>
        <dbReference type="Rhea" id="RHEA:70447"/>
        <dbReference type="Rhea" id="RHEA-COMP:17895"/>
        <dbReference type="Rhea" id="RHEA-COMP:17896"/>
        <dbReference type="ChEBI" id="CHEBI:15378"/>
        <dbReference type="ChEBI" id="CHEBI:15379"/>
        <dbReference type="ChEBI" id="CHEBI:16526"/>
        <dbReference type="ChEBI" id="CHEBI:16810"/>
        <dbReference type="ChEBI" id="CHEBI:16842"/>
        <dbReference type="ChEBI" id="CHEBI:30031"/>
        <dbReference type="ChEBI" id="CHEBI:90615"/>
        <dbReference type="ChEBI" id="CHEBI:139096"/>
    </reaction>
    <physiologicalReaction direction="left-to-right" evidence="16">
        <dbReference type="Rhea" id="RHEA:70448"/>
    </physiologicalReaction>
</comment>
<dbReference type="InterPro" id="IPR005123">
    <property type="entry name" value="Oxoglu/Fe-dep_dioxygenase_dom"/>
</dbReference>
<comment type="catalytic activity">
    <reaction evidence="17">
        <text>an N(3)-methyl-2'-deoxycytidine in single-stranded DNA + 2-oxoglutarate + O2 = a 2'-deoxycytidine in single-stranded DNA + formaldehyde + succinate + CO2 + H(+)</text>
        <dbReference type="Rhea" id="RHEA:70435"/>
        <dbReference type="Rhea" id="RHEA-COMP:12846"/>
        <dbReference type="Rhea" id="RHEA-COMP:17894"/>
        <dbReference type="ChEBI" id="CHEBI:15378"/>
        <dbReference type="ChEBI" id="CHEBI:15379"/>
        <dbReference type="ChEBI" id="CHEBI:16526"/>
        <dbReference type="ChEBI" id="CHEBI:16810"/>
        <dbReference type="ChEBI" id="CHEBI:16842"/>
        <dbReference type="ChEBI" id="CHEBI:30031"/>
        <dbReference type="ChEBI" id="CHEBI:85452"/>
        <dbReference type="ChEBI" id="CHEBI:139075"/>
    </reaction>
    <physiologicalReaction direction="left-to-right" evidence="17">
        <dbReference type="Rhea" id="RHEA:70436"/>
    </physiologicalReaction>
</comment>
<evidence type="ECO:0000313" key="29">
    <source>
        <dbReference type="Proteomes" id="UP000594262"/>
    </source>
</evidence>
<evidence type="ECO:0000256" key="18">
    <source>
        <dbReference type="ARBA" id="ARBA00052597"/>
    </source>
</evidence>
<dbReference type="PANTHER" id="PTHR31212">
    <property type="entry name" value="ALPHA-KETOGLUTARATE-DEPENDENT DIOXYGENASE ALKB HOMOLOG 3"/>
    <property type="match status" value="1"/>
</dbReference>
<keyword evidence="10" id="KW-0408">Iron</keyword>
<evidence type="ECO:0000259" key="27">
    <source>
        <dbReference type="PROSITE" id="PS51471"/>
    </source>
</evidence>
<evidence type="ECO:0000256" key="3">
    <source>
        <dbReference type="ARBA" id="ARBA00004496"/>
    </source>
</evidence>
<accession>A0A7M6DM52</accession>
<evidence type="ECO:0000256" key="24">
    <source>
        <dbReference type="ARBA" id="ARBA00071421"/>
    </source>
</evidence>
<evidence type="ECO:0000256" key="21">
    <source>
        <dbReference type="ARBA" id="ARBA00064884"/>
    </source>
</evidence>
<proteinExistence type="predicted"/>
<keyword evidence="6" id="KW-0227">DNA damage</keyword>
<evidence type="ECO:0000256" key="5">
    <source>
        <dbReference type="ARBA" id="ARBA00022723"/>
    </source>
</evidence>
<sequence>MSEKRRRARVQGGWASTSKPRRDEGPTKIANKDEKYPINFKFKPTVENRSKPKELVIKKNGVHQLSDTDNGLSRIFLQNEFFDSNECEWIFEQLHAEVPWKQELIKIKGETVEQPRHTAWFGDITYTYSGLTLNPHQFSPLLIMIRDKIESYMNEQQINRVPFNSMLANLYRGEKDSIDWHSDDEVSLQRNPVIASLSFGETRNFELRRKDQSEIIDGEVDYTYSQHVKVPLSNGSLLIMDGACQEDWQHRVPKEYHDRQPRINLTFRTIYPS</sequence>
<evidence type="ECO:0000256" key="10">
    <source>
        <dbReference type="ARBA" id="ARBA00023004"/>
    </source>
</evidence>
<evidence type="ECO:0000256" key="6">
    <source>
        <dbReference type="ARBA" id="ARBA00022763"/>
    </source>
</evidence>
<evidence type="ECO:0000256" key="16">
    <source>
        <dbReference type="ARBA" id="ARBA00051010"/>
    </source>
</evidence>
<evidence type="ECO:0000256" key="25">
    <source>
        <dbReference type="ARBA" id="ARBA00077988"/>
    </source>
</evidence>
<keyword evidence="8" id="KW-0223">Dioxygenase</keyword>
<comment type="subunit">
    <text evidence="21">Interacts with the ASCC complex composed of ASCC1, ASCC2 and ASCC3. Interacts directly with ASCC3, and is thereby recruited to the ASCC complex. Interacts with OTUD4; the interaction is direct. Interacts with USP7 and USP9X.</text>
</comment>
<comment type="function">
    <text evidence="20">Dioxygenase that mediates demethylation of DNA and RNA containing 1-methyladenosine (m1A). Repairs alkylated DNA containing 1-methyladenosine (m1A) and 3-methylcytosine (m3C) by oxidative demethylation. Has a strong preference for single-stranded DNA. Able to process alkylated m3C within double-stranded regions via its interaction with ASCC3, which promotes DNA unwinding to generate single-stranded substrate needed for ALKBH3. Can repair exocyclic 3,N4-ethenocytosine adducs in single-stranded DNA. Also acts on RNA. Demethylates N(1)-methyladenosine (m1A) RNA, an epigenetic internal modification of messenger RNAs (mRNAs) highly enriched within 5'-untranslated regions (UTRs) and in the vicinity of start codons. Requires molecular oxygen, alpha-ketoglutarate and iron.</text>
</comment>
<dbReference type="GO" id="GO:0035516">
    <property type="term" value="F:broad specificity oxidative DNA demethylase activity"/>
    <property type="evidence" value="ECO:0007669"/>
    <property type="project" value="UniProtKB-EC"/>
</dbReference>
<keyword evidence="13" id="KW-0539">Nucleus</keyword>
<dbReference type="AlphaFoldDB" id="A0A7M6DM52"/>
<evidence type="ECO:0000256" key="23">
    <source>
        <dbReference type="ARBA" id="ARBA00066725"/>
    </source>
</evidence>
<keyword evidence="4" id="KW-0963">Cytoplasm</keyword>
<comment type="catalytic activity">
    <reaction evidence="18">
        <text>a 3,N(4)-etheno-2'-deoxycytidine in single-stranded DNA + 2-oxoglutarate + O2 + H2O = a 2'-deoxycytidine in single-stranded DNA + glyoxal + succinate + CO2</text>
        <dbReference type="Rhea" id="RHEA:70471"/>
        <dbReference type="Rhea" id="RHEA-COMP:12846"/>
        <dbReference type="Rhea" id="RHEA-COMP:17906"/>
        <dbReference type="ChEBI" id="CHEBI:15377"/>
        <dbReference type="ChEBI" id="CHEBI:15379"/>
        <dbReference type="ChEBI" id="CHEBI:16526"/>
        <dbReference type="ChEBI" id="CHEBI:16810"/>
        <dbReference type="ChEBI" id="CHEBI:30031"/>
        <dbReference type="ChEBI" id="CHEBI:34779"/>
        <dbReference type="ChEBI" id="CHEBI:85452"/>
        <dbReference type="ChEBI" id="CHEBI:189585"/>
    </reaction>
    <physiologicalReaction direction="left-to-right" evidence="18">
        <dbReference type="Rhea" id="RHEA:70472"/>
    </physiologicalReaction>
</comment>
<dbReference type="EC" id="1.14.11.54" evidence="22"/>
<dbReference type="FunFam" id="2.60.120.590:FF:000003">
    <property type="entry name" value="alpha-ketoglutarate-dependent dioxygenase alkB homolog 3"/>
    <property type="match status" value="1"/>
</dbReference>
<comment type="subcellular location">
    <subcellularLocation>
        <location evidence="3">Cytoplasm</location>
    </subcellularLocation>
    <subcellularLocation>
        <location evidence="2">Nucleus</location>
    </subcellularLocation>
</comment>
<dbReference type="GO" id="GO:0005739">
    <property type="term" value="C:mitochondrion"/>
    <property type="evidence" value="ECO:0007669"/>
    <property type="project" value="TreeGrafter"/>
</dbReference>
<feature type="region of interest" description="Disordered" evidence="26">
    <location>
        <begin position="1"/>
        <end position="33"/>
    </location>
</feature>
<evidence type="ECO:0000256" key="12">
    <source>
        <dbReference type="ARBA" id="ARBA00023204"/>
    </source>
</evidence>
<evidence type="ECO:0000256" key="1">
    <source>
        <dbReference type="ARBA" id="ARBA00001954"/>
    </source>
</evidence>
<protein>
    <recommendedName>
        <fullName evidence="24">Alpha-ketoglutarate-dependent dioxygenase alkB homolog 3</fullName>
        <ecNumber evidence="23">1.14.11.33</ecNumber>
        <ecNumber evidence="22">1.14.11.54</ecNumber>
    </recommendedName>
    <alternativeName>
        <fullName evidence="25">Alkylated DNA repair protein alkB homolog 3</fullName>
    </alternativeName>
</protein>
<evidence type="ECO:0000256" key="19">
    <source>
        <dbReference type="ARBA" id="ARBA00053025"/>
    </source>
</evidence>